<name>A0AAU7QFV6_9GAMM</name>
<protein>
    <recommendedName>
        <fullName evidence="2">Peptidase S24/S26A/S26B/S26C domain-containing protein</fullName>
    </recommendedName>
</protein>
<dbReference type="EMBL" id="CP157947">
    <property type="protein sequence ID" value="XBS72033.1"/>
    <property type="molecule type" value="Genomic_DNA"/>
</dbReference>
<sequence>MLLQDSGCDAAPAGTTIIVDPSIQPENQDFVFAKVNEQASVFRFIALSGRKFLGVDDQRIPFIEVGSSAEIIGVVVFITRKLK</sequence>
<dbReference type="InterPro" id="IPR036286">
    <property type="entry name" value="LexA/Signal_pep-like_sf"/>
</dbReference>
<organism evidence="1">
    <name type="scientific">Acerihabitans sp. KWT182</name>
    <dbReference type="NCBI Taxonomy" id="3157919"/>
    <lineage>
        <taxon>Bacteria</taxon>
        <taxon>Pseudomonadati</taxon>
        <taxon>Pseudomonadota</taxon>
        <taxon>Gammaproteobacteria</taxon>
        <taxon>Enterobacterales</taxon>
        <taxon>Pectobacteriaceae</taxon>
        <taxon>Acerihabitans</taxon>
    </lineage>
</organism>
<reference evidence="1" key="1">
    <citation type="submission" date="2024-06" db="EMBL/GenBank/DDBJ databases">
        <authorList>
            <person name="Coelho C."/>
            <person name="Bento M."/>
            <person name="Garcia E."/>
            <person name="Camelo A."/>
            <person name="Brandao I."/>
            <person name="Espirito Santo C."/>
            <person name="Trovao J."/>
            <person name="Verissimo A."/>
            <person name="Costa J."/>
            <person name="Tiago I."/>
        </authorList>
    </citation>
    <scope>NUCLEOTIDE SEQUENCE</scope>
    <source>
        <strain evidence="1">KWT182</strain>
    </source>
</reference>
<dbReference type="Gene3D" id="2.10.109.10">
    <property type="entry name" value="Umud Fragment, subunit A"/>
    <property type="match status" value="1"/>
</dbReference>
<evidence type="ECO:0000313" key="1">
    <source>
        <dbReference type="EMBL" id="XBS72033.1"/>
    </source>
</evidence>
<accession>A0AAU7QFV6</accession>
<dbReference type="AlphaFoldDB" id="A0AAU7QFV6"/>
<proteinExistence type="predicted"/>
<dbReference type="SUPFAM" id="SSF51306">
    <property type="entry name" value="LexA/Signal peptidase"/>
    <property type="match status" value="1"/>
</dbReference>
<gene>
    <name evidence="1" type="ORF">ABK905_09235</name>
</gene>
<evidence type="ECO:0008006" key="2">
    <source>
        <dbReference type="Google" id="ProtNLM"/>
    </source>
</evidence>